<keyword evidence="3" id="KW-1185">Reference proteome</keyword>
<feature type="domain" description="Amidase" evidence="1">
    <location>
        <begin position="337"/>
        <end position="520"/>
    </location>
</feature>
<evidence type="ECO:0000313" key="2">
    <source>
        <dbReference type="EMBL" id="RDI56014.1"/>
    </source>
</evidence>
<keyword evidence="2" id="KW-0808">Transferase</keyword>
<dbReference type="PROSITE" id="PS00571">
    <property type="entry name" value="AMIDASES"/>
    <property type="match status" value="1"/>
</dbReference>
<organism evidence="2 3">
    <name type="scientific">Nocardia mexicana</name>
    <dbReference type="NCBI Taxonomy" id="279262"/>
    <lineage>
        <taxon>Bacteria</taxon>
        <taxon>Bacillati</taxon>
        <taxon>Actinomycetota</taxon>
        <taxon>Actinomycetes</taxon>
        <taxon>Mycobacteriales</taxon>
        <taxon>Nocardiaceae</taxon>
        <taxon>Nocardia</taxon>
    </lineage>
</organism>
<accession>A0A370HFK6</accession>
<dbReference type="SUPFAM" id="SSF75304">
    <property type="entry name" value="Amidase signature (AS) enzymes"/>
    <property type="match status" value="1"/>
</dbReference>
<evidence type="ECO:0000313" key="3">
    <source>
        <dbReference type="Proteomes" id="UP000255355"/>
    </source>
</evidence>
<dbReference type="InterPro" id="IPR020556">
    <property type="entry name" value="Amidase_CS"/>
</dbReference>
<dbReference type="EMBL" id="QQAZ01000001">
    <property type="protein sequence ID" value="RDI56014.1"/>
    <property type="molecule type" value="Genomic_DNA"/>
</dbReference>
<dbReference type="GO" id="GO:0016740">
    <property type="term" value="F:transferase activity"/>
    <property type="evidence" value="ECO:0007669"/>
    <property type="project" value="UniProtKB-KW"/>
</dbReference>
<dbReference type="STRING" id="1210089.GCA_001613165_01863"/>
<dbReference type="OrthoDB" id="182039at2"/>
<reference evidence="2 3" key="1">
    <citation type="submission" date="2018-07" db="EMBL/GenBank/DDBJ databases">
        <title>Genomic Encyclopedia of Type Strains, Phase IV (KMG-IV): sequencing the most valuable type-strain genomes for metagenomic binning, comparative biology and taxonomic classification.</title>
        <authorList>
            <person name="Goeker M."/>
        </authorList>
    </citation>
    <scope>NUCLEOTIDE SEQUENCE [LARGE SCALE GENOMIC DNA]</scope>
    <source>
        <strain evidence="2 3">DSM 44952</strain>
    </source>
</reference>
<dbReference type="InterPro" id="IPR023631">
    <property type="entry name" value="Amidase_dom"/>
</dbReference>
<protein>
    <submittedName>
        <fullName evidence="2">Asp-tRNA(Asn)/Glu-tRNA(Gln) amidotransferase A subunit family amidase</fullName>
    </submittedName>
</protein>
<dbReference type="InterPro" id="IPR036928">
    <property type="entry name" value="AS_sf"/>
</dbReference>
<dbReference type="Pfam" id="PF11533">
    <property type="entry name" value="AtzH-like"/>
    <property type="match status" value="1"/>
</dbReference>
<dbReference type="Gene3D" id="3.90.1300.10">
    <property type="entry name" value="Amidase signature (AS) domain"/>
    <property type="match status" value="1"/>
</dbReference>
<sequence length="533" mass="53963">MISPFDDLDGDLRAAFARYERALMANDLAELDAAFADGPRTIRGDASTALVGHDAIAEFRAGRAGAPARSLVRVYVRRLGPDAAVIVAETRRADGTHGIQTQVWERGLGPWEVTVAHVSGGAPPARGADVVPDQSIWRVAPGDRPLAVGGAGPLRGARVAVKDLFAVAGQAVGAGNPAWLAAAPVESGHAAAVAALLSAGADITGIAATDELAFSLSGVNIHYGTTPNPLASQRISGGSSSGPAAAVAAGLADIGLGTDTAGSIRVPASYCGLYGVRTTHGAVARDGLVGLAPSFDAVGVLTRDPDLLARAAAALLPVRQGHPVTAVLVAPELTELLEPAARESFSAAVQALTLRDAATRGELPPPRAVSLDYPDGGGLDAVLAAFRTVQAAEAWRTHGEFVAGHPDALAPEVAARFRAGSHVDPAAESAARQLLDEMSARLRGLLPPGTVLALPSASSAAPRCDAPADAVETVRQNTLRLTCLASLAGLPALSLPMAVSGTLPIGVSLLAGPGEDATLLEFARTPFATGARV</sequence>
<proteinExistence type="predicted"/>
<dbReference type="Gene3D" id="3.10.450.50">
    <property type="match status" value="1"/>
</dbReference>
<gene>
    <name evidence="2" type="ORF">DFR68_101851</name>
</gene>
<evidence type="ECO:0000259" key="1">
    <source>
        <dbReference type="Pfam" id="PF01425"/>
    </source>
</evidence>
<dbReference type="SUPFAM" id="SSF54427">
    <property type="entry name" value="NTF2-like"/>
    <property type="match status" value="1"/>
</dbReference>
<name>A0A370HFK6_9NOCA</name>
<dbReference type="InterPro" id="IPR032710">
    <property type="entry name" value="NTF2-like_dom_sf"/>
</dbReference>
<dbReference type="PANTHER" id="PTHR46310">
    <property type="entry name" value="AMIDASE 1"/>
    <property type="match status" value="1"/>
</dbReference>
<dbReference type="AlphaFoldDB" id="A0A370HFK6"/>
<dbReference type="PANTHER" id="PTHR46310:SF7">
    <property type="entry name" value="AMIDASE 1"/>
    <property type="match status" value="1"/>
</dbReference>
<comment type="caution">
    <text evidence="2">The sequence shown here is derived from an EMBL/GenBank/DDBJ whole genome shotgun (WGS) entry which is preliminary data.</text>
</comment>
<feature type="domain" description="Amidase" evidence="1">
    <location>
        <begin position="130"/>
        <end position="304"/>
    </location>
</feature>
<dbReference type="Proteomes" id="UP000255355">
    <property type="component" value="Unassembled WGS sequence"/>
</dbReference>
<dbReference type="RefSeq" id="WP_068016533.1">
    <property type="nucleotide sequence ID" value="NZ_QQAZ01000001.1"/>
</dbReference>
<dbReference type="InterPro" id="IPR024507">
    <property type="entry name" value="AtzH-like"/>
</dbReference>
<dbReference type="Pfam" id="PF01425">
    <property type="entry name" value="Amidase"/>
    <property type="match status" value="2"/>
</dbReference>